<dbReference type="EMBL" id="FQUP01000009">
    <property type="protein sequence ID" value="SHG90611.1"/>
    <property type="molecule type" value="Genomic_DNA"/>
</dbReference>
<evidence type="ECO:0000313" key="3">
    <source>
        <dbReference type="Proteomes" id="UP000184485"/>
    </source>
</evidence>
<dbReference type="Pfam" id="PF09347">
    <property type="entry name" value="DUF1989"/>
    <property type="match status" value="1"/>
</dbReference>
<reference evidence="2 3" key="1">
    <citation type="submission" date="2016-11" db="EMBL/GenBank/DDBJ databases">
        <authorList>
            <person name="Jaros S."/>
            <person name="Januszkiewicz K."/>
            <person name="Wedrychowicz H."/>
        </authorList>
    </citation>
    <scope>NUCLEOTIDE SEQUENCE [LARGE SCALE GENOMIC DNA]</scope>
    <source>
        <strain evidence="2 3">DSM 19436</strain>
    </source>
</reference>
<name>A0A1M5NM47_9HYPH</name>
<dbReference type="STRING" id="1122133.SAMN02745157_5043"/>
<gene>
    <name evidence="2" type="ORF">SAMN02745157_5043</name>
</gene>
<accession>A0A1M5NM47</accession>
<dbReference type="PANTHER" id="PTHR31527">
    <property type="entry name" value="RE64534P"/>
    <property type="match status" value="1"/>
</dbReference>
<proteinExistence type="predicted"/>
<dbReference type="Proteomes" id="UP000184485">
    <property type="component" value="Unassembled WGS sequence"/>
</dbReference>
<sequence>MNEAMHPALDKAAEIEANRKRYEELKAAGDTAAPRALPPPTPRDTAPIAESAVIHRETIPGGWYTTLRLKAGTALRLVNTSGTSGVSLFAWNANDPSERYNSADTVKIQWTSELRKGRVLFSDMGRVLFSIIEDTTGAHDTIVGGSTPASNARKYGDAALRSTRENMLLAAGKHGLGLRDLAPVITFFAPVIVDASGRLVWRDGVVGTGDFVDLRAEMDVIIALSNCPHPLAPDARFAPGPIEAIVHAPPVAAEDDLCRTATAEARRGFDNNARQARI</sequence>
<dbReference type="InterPro" id="IPR018959">
    <property type="entry name" value="DUF1989"/>
</dbReference>
<organism evidence="2 3">
    <name type="scientific">Kaistia soli DSM 19436</name>
    <dbReference type="NCBI Taxonomy" id="1122133"/>
    <lineage>
        <taxon>Bacteria</taxon>
        <taxon>Pseudomonadati</taxon>
        <taxon>Pseudomonadota</taxon>
        <taxon>Alphaproteobacteria</taxon>
        <taxon>Hyphomicrobiales</taxon>
        <taxon>Kaistiaceae</taxon>
        <taxon>Kaistia</taxon>
    </lineage>
</organism>
<dbReference type="AlphaFoldDB" id="A0A1M5NM47"/>
<dbReference type="NCBIfam" id="TIGR03425">
    <property type="entry name" value="urea_degr_2"/>
    <property type="match status" value="1"/>
</dbReference>
<evidence type="ECO:0000313" key="2">
    <source>
        <dbReference type="EMBL" id="SHG90611.1"/>
    </source>
</evidence>
<evidence type="ECO:0000259" key="1">
    <source>
        <dbReference type="Pfam" id="PF09347"/>
    </source>
</evidence>
<protein>
    <recommendedName>
        <fullName evidence="1">DUF1989 domain-containing protein</fullName>
    </recommendedName>
</protein>
<keyword evidence="3" id="KW-1185">Reference proteome</keyword>
<dbReference type="InterPro" id="IPR017792">
    <property type="entry name" value="UAAP1"/>
</dbReference>
<dbReference type="PANTHER" id="PTHR31527:SF0">
    <property type="entry name" value="RE64534P"/>
    <property type="match status" value="1"/>
</dbReference>
<feature type="domain" description="DUF1989" evidence="1">
    <location>
        <begin position="57"/>
        <end position="221"/>
    </location>
</feature>